<evidence type="ECO:0000256" key="1">
    <source>
        <dbReference type="SAM" id="MobiDB-lite"/>
    </source>
</evidence>
<reference evidence="2 3" key="1">
    <citation type="journal article" date="2019" name="ISME J.">
        <title>Candidatus Macondimonas diazotrophica, a novel gammaproteobacterial genus dominating crude-oil-contaminated coastal sediments.</title>
        <authorList>
            <person name="Karthikeyan S."/>
            <person name="Konstantinidis K."/>
        </authorList>
    </citation>
    <scope>NUCLEOTIDE SEQUENCE [LARGE SCALE GENOMIC DNA]</scope>
    <source>
        <strain evidence="2 3">KTK01</strain>
    </source>
</reference>
<dbReference type="EMBL" id="SRIO01000025">
    <property type="protein sequence ID" value="TFZ81397.1"/>
    <property type="molecule type" value="Genomic_DNA"/>
</dbReference>
<dbReference type="Proteomes" id="UP000297890">
    <property type="component" value="Unassembled WGS sequence"/>
</dbReference>
<evidence type="ECO:0000313" key="3">
    <source>
        <dbReference type="Proteomes" id="UP000297890"/>
    </source>
</evidence>
<proteinExistence type="predicted"/>
<dbReference type="RefSeq" id="WP_135282801.1">
    <property type="nucleotide sequence ID" value="NZ_SRIO01000025.1"/>
</dbReference>
<accession>A0A4Z0F607</accession>
<organism evidence="2 3">
    <name type="scientific">Candidatus Macondimonas diazotrophica</name>
    <dbReference type="NCBI Taxonomy" id="2305248"/>
    <lineage>
        <taxon>Bacteria</taxon>
        <taxon>Pseudomonadati</taxon>
        <taxon>Pseudomonadota</taxon>
        <taxon>Gammaproteobacteria</taxon>
        <taxon>Chromatiales</taxon>
        <taxon>Ectothiorhodospiraceae</taxon>
        <taxon>Candidatus Macondimonas</taxon>
    </lineage>
</organism>
<dbReference type="AlphaFoldDB" id="A0A4Z0F607"/>
<evidence type="ECO:0000313" key="2">
    <source>
        <dbReference type="EMBL" id="TFZ81397.1"/>
    </source>
</evidence>
<gene>
    <name evidence="2" type="ORF">E4680_12735</name>
</gene>
<dbReference type="OrthoDB" id="6054503at2"/>
<name>A0A4Z0F607_9GAMM</name>
<keyword evidence="3" id="KW-1185">Reference proteome</keyword>
<protein>
    <submittedName>
        <fullName evidence="2">Uncharacterized protein</fullName>
    </submittedName>
</protein>
<sequence length="110" mass="12137">MKGGESIHGEPSPWQSIETAPKDGTVIQAEIPGHGSDNLIWWLEGLVDSDCNDCGGWAFVEDQEPPGCWTDGICWASNEDGVASVQPVRWRPTGLILRSKVMGWNYRPEQ</sequence>
<feature type="region of interest" description="Disordered" evidence="1">
    <location>
        <begin position="1"/>
        <end position="24"/>
    </location>
</feature>
<comment type="caution">
    <text evidence="2">The sequence shown here is derived from an EMBL/GenBank/DDBJ whole genome shotgun (WGS) entry which is preliminary data.</text>
</comment>